<sequence>MGSGSNQNQSDGSRKNIEGLYDEFLKIVAPEDEGAAFPLEKCQSLCLKSSPLDGLENCKSKCWKSSRDLKSVKSSVGGARGRDDLRFRQRRDDIENVAPRFVEAAGGCRDARCWENSALSLNSGRSRSEAALFPEVPDNHVRVQGAQIDGRGLLYALHLRPEGKKFLIVLDDIKQEDEYYEKLASCLRDGHGFPKPYGGAAILNGRHEEPIKKIVEERNVHRLQLLSGH</sequence>
<keyword evidence="2" id="KW-1185">Reference proteome</keyword>
<accession>A0A6A2ZNS3</accession>
<dbReference type="EMBL" id="VEPZ02001122">
    <property type="protein sequence ID" value="KAE8693196.1"/>
    <property type="molecule type" value="Genomic_DNA"/>
</dbReference>
<dbReference type="Proteomes" id="UP000436088">
    <property type="component" value="Unassembled WGS sequence"/>
</dbReference>
<evidence type="ECO:0000313" key="1">
    <source>
        <dbReference type="EMBL" id="KAE8693196.1"/>
    </source>
</evidence>
<proteinExistence type="predicted"/>
<dbReference type="AlphaFoldDB" id="A0A6A2ZNS3"/>
<comment type="caution">
    <text evidence="1">The sequence shown here is derived from an EMBL/GenBank/DDBJ whole genome shotgun (WGS) entry which is preliminary data.</text>
</comment>
<reference evidence="1" key="1">
    <citation type="submission" date="2019-09" db="EMBL/GenBank/DDBJ databases">
        <title>Draft genome information of white flower Hibiscus syriacus.</title>
        <authorList>
            <person name="Kim Y.-M."/>
        </authorList>
    </citation>
    <scope>NUCLEOTIDE SEQUENCE [LARGE SCALE GENOMIC DNA]</scope>
    <source>
        <strain evidence="1">YM2019G1</strain>
    </source>
</reference>
<protein>
    <submittedName>
        <fullName evidence="1">Uncharacterized protein</fullName>
    </submittedName>
</protein>
<organism evidence="1 2">
    <name type="scientific">Hibiscus syriacus</name>
    <name type="common">Rose of Sharon</name>
    <dbReference type="NCBI Taxonomy" id="106335"/>
    <lineage>
        <taxon>Eukaryota</taxon>
        <taxon>Viridiplantae</taxon>
        <taxon>Streptophyta</taxon>
        <taxon>Embryophyta</taxon>
        <taxon>Tracheophyta</taxon>
        <taxon>Spermatophyta</taxon>
        <taxon>Magnoliopsida</taxon>
        <taxon>eudicotyledons</taxon>
        <taxon>Gunneridae</taxon>
        <taxon>Pentapetalae</taxon>
        <taxon>rosids</taxon>
        <taxon>malvids</taxon>
        <taxon>Malvales</taxon>
        <taxon>Malvaceae</taxon>
        <taxon>Malvoideae</taxon>
        <taxon>Hibiscus</taxon>
    </lineage>
</organism>
<gene>
    <name evidence="1" type="ORF">F3Y22_tig00110816pilonHSYRG00072</name>
</gene>
<name>A0A6A2ZNS3_HIBSY</name>
<evidence type="ECO:0000313" key="2">
    <source>
        <dbReference type="Proteomes" id="UP000436088"/>
    </source>
</evidence>